<dbReference type="Proteomes" id="UP001152795">
    <property type="component" value="Unassembled WGS sequence"/>
</dbReference>
<name>A0A6S7FYE6_PARCT</name>
<sequence>MNLYMRVLTMPNTPVKKYYGLLFSALLAVNISLMIYFYGMKQELHPASLKQIVVVNKRFDSVQPTLNVVEEPVTLFMRMTGLHIKRFYCDFLRTAVLFWPASYGKLVLVFDQESFLDHKLAKIIERQFDLFFPDRKLEILYEPLPTNHETLLKLPWRATGYNRQIWSSFFNDVYTNDAVIAWVDSDSAFCTSVTRNSMYNGTRLRVIGTDCTVLNNRRCVKSAEISIGLPAVADFMMHFPIYIYRDTFANCREYLMRRSKARNFEEFYRNISAYGLICPVTTILNYAWHFERDRYDWSLKICSAPLDEYNNRFQPSAKIRPYDIQPVLAAPQSSVHTPNPGSAYRSAQLILASYCLSHKAAGHNLTFCTGKRDLPLSNNLILFKYARAPETCSGTLTLICLDVLQRHHDLVGSEILENKRRLEWSDVEIVEKLVKEVNATCPVLHNGSPRGRITIV</sequence>
<evidence type="ECO:0000313" key="1">
    <source>
        <dbReference type="EMBL" id="CAB3982623.1"/>
    </source>
</evidence>
<proteinExistence type="predicted"/>
<accession>A0A6S7FYE6</accession>
<organism evidence="1 2">
    <name type="scientific">Paramuricea clavata</name>
    <name type="common">Red gorgonian</name>
    <name type="synonym">Violescent sea-whip</name>
    <dbReference type="NCBI Taxonomy" id="317549"/>
    <lineage>
        <taxon>Eukaryota</taxon>
        <taxon>Metazoa</taxon>
        <taxon>Cnidaria</taxon>
        <taxon>Anthozoa</taxon>
        <taxon>Octocorallia</taxon>
        <taxon>Malacalcyonacea</taxon>
        <taxon>Plexauridae</taxon>
        <taxon>Paramuricea</taxon>
    </lineage>
</organism>
<dbReference type="AlphaFoldDB" id="A0A6S7FYE6"/>
<dbReference type="EMBL" id="CACRXK020000523">
    <property type="protein sequence ID" value="CAB3982623.1"/>
    <property type="molecule type" value="Genomic_DNA"/>
</dbReference>
<gene>
    <name evidence="1" type="ORF">PACLA_8A080264</name>
</gene>
<comment type="caution">
    <text evidence="1">The sequence shown here is derived from an EMBL/GenBank/DDBJ whole genome shotgun (WGS) entry which is preliminary data.</text>
</comment>
<dbReference type="OrthoDB" id="10051466at2759"/>
<reference evidence="1" key="1">
    <citation type="submission" date="2020-04" db="EMBL/GenBank/DDBJ databases">
        <authorList>
            <person name="Alioto T."/>
            <person name="Alioto T."/>
            <person name="Gomez Garrido J."/>
        </authorList>
    </citation>
    <scope>NUCLEOTIDE SEQUENCE</scope>
    <source>
        <strain evidence="1">A484AB</strain>
    </source>
</reference>
<keyword evidence="2" id="KW-1185">Reference proteome</keyword>
<evidence type="ECO:0000313" key="2">
    <source>
        <dbReference type="Proteomes" id="UP001152795"/>
    </source>
</evidence>
<protein>
    <submittedName>
        <fullName evidence="1">Uncharacterized protein</fullName>
    </submittedName>
</protein>